<evidence type="ECO:0000313" key="2">
    <source>
        <dbReference type="EMBL" id="GCC53427.1"/>
    </source>
</evidence>
<feature type="transmembrane region" description="Helical" evidence="1">
    <location>
        <begin position="124"/>
        <end position="141"/>
    </location>
</feature>
<organism evidence="2 3">
    <name type="scientific">Chryseotalea sanaruensis</name>
    <dbReference type="NCBI Taxonomy" id="2482724"/>
    <lineage>
        <taxon>Bacteria</taxon>
        <taxon>Pseudomonadati</taxon>
        <taxon>Bacteroidota</taxon>
        <taxon>Cytophagia</taxon>
        <taxon>Cytophagales</taxon>
        <taxon>Chryseotaleaceae</taxon>
        <taxon>Chryseotalea</taxon>
    </lineage>
</organism>
<protein>
    <submittedName>
        <fullName evidence="2">Uncharacterized protein</fullName>
    </submittedName>
</protein>
<dbReference type="EMBL" id="BHXQ01000007">
    <property type="protein sequence ID" value="GCC53427.1"/>
    <property type="molecule type" value="Genomic_DNA"/>
</dbReference>
<feature type="transmembrane region" description="Helical" evidence="1">
    <location>
        <begin position="12"/>
        <end position="33"/>
    </location>
</feature>
<feature type="transmembrane region" description="Helical" evidence="1">
    <location>
        <begin position="147"/>
        <end position="166"/>
    </location>
</feature>
<keyword evidence="1" id="KW-0812">Transmembrane</keyword>
<feature type="transmembrane region" description="Helical" evidence="1">
    <location>
        <begin position="253"/>
        <end position="275"/>
    </location>
</feature>
<name>A0A401UEY1_9BACT</name>
<sequence>MLVAFPLQGYAGFSIVISTLYTILAAFFGYKFLRDTKSRQQALAIGFARWSFIFYFIAALAPFAIGILSATGQGQTQAYYLAVYFFLHFLYNGAFTCGILSLVYQLLQIKGLELDEKSGQRFKFLLCFSCIPAYILSALWIQPSLFFNVTGFVVAILQLIAFYYFICSVKTLFTKESKRFLWSSRALLFVAIACFLLKLVLQLVSVFPTAAMLAYEVRYFVIAYLHLVLLGMLTFLLLFWYQEEFRVKALTRTGALFLIICFILSEGIMLLLPLLTTSIDLNFVLVLVSLGIFLGFWRFSIAFSRLSSIN</sequence>
<feature type="transmembrane region" description="Helical" evidence="1">
    <location>
        <begin position="53"/>
        <end position="72"/>
    </location>
</feature>
<accession>A0A401UEY1</accession>
<reference evidence="2 3" key="1">
    <citation type="submission" date="2018-11" db="EMBL/GenBank/DDBJ databases">
        <title>Chryseotalea sanarue gen. nov., sp., nov., a member of the family Cytophagaceae, isolated from a brackish lake in Hamamatsu Japan.</title>
        <authorList>
            <person name="Maejima Y."/>
            <person name="Iino T."/>
            <person name="Muraguchi Y."/>
            <person name="Fukuda K."/>
            <person name="Ohkuma M."/>
            <person name="Moriuchi R."/>
            <person name="Dohra H."/>
            <person name="Kimbara K."/>
            <person name="Shintani M."/>
        </authorList>
    </citation>
    <scope>NUCLEOTIDE SEQUENCE [LARGE SCALE GENOMIC DNA]</scope>
    <source>
        <strain evidence="2 3">Ys</strain>
    </source>
</reference>
<evidence type="ECO:0000313" key="3">
    <source>
        <dbReference type="Proteomes" id="UP000288227"/>
    </source>
</evidence>
<proteinExistence type="predicted"/>
<feature type="transmembrane region" description="Helical" evidence="1">
    <location>
        <begin position="281"/>
        <end position="299"/>
    </location>
</feature>
<keyword evidence="3" id="KW-1185">Reference proteome</keyword>
<feature type="transmembrane region" description="Helical" evidence="1">
    <location>
        <begin position="78"/>
        <end position="103"/>
    </location>
</feature>
<keyword evidence="1" id="KW-0472">Membrane</keyword>
<feature type="transmembrane region" description="Helical" evidence="1">
    <location>
        <begin position="219"/>
        <end position="241"/>
    </location>
</feature>
<evidence type="ECO:0000256" key="1">
    <source>
        <dbReference type="SAM" id="Phobius"/>
    </source>
</evidence>
<keyword evidence="1" id="KW-1133">Transmembrane helix</keyword>
<gene>
    <name evidence="2" type="ORF">SanaruYs_36710</name>
</gene>
<dbReference type="AlphaFoldDB" id="A0A401UEY1"/>
<feature type="transmembrane region" description="Helical" evidence="1">
    <location>
        <begin position="186"/>
        <end position="207"/>
    </location>
</feature>
<comment type="caution">
    <text evidence="2">The sequence shown here is derived from an EMBL/GenBank/DDBJ whole genome shotgun (WGS) entry which is preliminary data.</text>
</comment>
<dbReference type="Proteomes" id="UP000288227">
    <property type="component" value="Unassembled WGS sequence"/>
</dbReference>